<feature type="transmembrane region" description="Helical" evidence="5">
    <location>
        <begin position="12"/>
        <end position="31"/>
    </location>
</feature>
<dbReference type="InterPro" id="IPR052032">
    <property type="entry name" value="ATP-dep_AA_Ligase"/>
</dbReference>
<proteinExistence type="predicted"/>
<protein>
    <recommendedName>
        <fullName evidence="6">ATP-grasp domain-containing protein</fullName>
    </recommendedName>
</protein>
<dbReference type="OrthoDB" id="434648at2759"/>
<feature type="domain" description="ATP-grasp" evidence="6">
    <location>
        <begin position="162"/>
        <end position="365"/>
    </location>
</feature>
<keyword evidence="2 4" id="KW-0547">Nucleotide-binding</keyword>
<accession>A0A9W7GN33</accession>
<name>A0A9W7GN33_9STRA</name>
<dbReference type="GO" id="GO:0046872">
    <property type="term" value="F:metal ion binding"/>
    <property type="evidence" value="ECO:0007669"/>
    <property type="project" value="InterPro"/>
</dbReference>
<reference evidence="8" key="1">
    <citation type="journal article" date="2023" name="Commun. Biol.">
        <title>Genome analysis of Parmales, the sister group of diatoms, reveals the evolutionary specialization of diatoms from phago-mixotrophs to photoautotrophs.</title>
        <authorList>
            <person name="Ban H."/>
            <person name="Sato S."/>
            <person name="Yoshikawa S."/>
            <person name="Yamada K."/>
            <person name="Nakamura Y."/>
            <person name="Ichinomiya M."/>
            <person name="Sato N."/>
            <person name="Blanc-Mathieu R."/>
            <person name="Endo H."/>
            <person name="Kuwata A."/>
            <person name="Ogata H."/>
        </authorList>
    </citation>
    <scope>NUCLEOTIDE SEQUENCE [LARGE SCALE GENOMIC DNA]</scope>
</reference>
<dbReference type="PROSITE" id="PS50975">
    <property type="entry name" value="ATP_GRASP"/>
    <property type="match status" value="1"/>
</dbReference>
<keyword evidence="5" id="KW-1133">Transmembrane helix</keyword>
<organism evidence="7 8">
    <name type="scientific">Triparma columacea</name>
    <dbReference type="NCBI Taxonomy" id="722753"/>
    <lineage>
        <taxon>Eukaryota</taxon>
        <taxon>Sar</taxon>
        <taxon>Stramenopiles</taxon>
        <taxon>Ochrophyta</taxon>
        <taxon>Bolidophyceae</taxon>
        <taxon>Parmales</taxon>
        <taxon>Triparmaceae</taxon>
        <taxon>Triparma</taxon>
    </lineage>
</organism>
<dbReference type="EMBL" id="BRYA01000418">
    <property type="protein sequence ID" value="GMI48697.1"/>
    <property type="molecule type" value="Genomic_DNA"/>
</dbReference>
<evidence type="ECO:0000256" key="3">
    <source>
        <dbReference type="ARBA" id="ARBA00022840"/>
    </source>
</evidence>
<evidence type="ECO:0000259" key="6">
    <source>
        <dbReference type="PROSITE" id="PS50975"/>
    </source>
</evidence>
<dbReference type="AlphaFoldDB" id="A0A9W7GN33"/>
<evidence type="ECO:0000256" key="2">
    <source>
        <dbReference type="ARBA" id="ARBA00022741"/>
    </source>
</evidence>
<dbReference type="Pfam" id="PF13535">
    <property type="entry name" value="ATP-grasp_4"/>
    <property type="match status" value="1"/>
</dbReference>
<keyword evidence="5" id="KW-0472">Membrane</keyword>
<dbReference type="Proteomes" id="UP001165065">
    <property type="component" value="Unassembled WGS sequence"/>
</dbReference>
<sequence length="471" mass="51652">MLCPPSSRKFYYLILFLLYLIPLISTFTPSISLPSAPPTVGVLIIDGFSPFHSAYLTDLAMNEYSAGVVNALSPYTARGLRQTAGPGETEDYESHVPPLGDSSKLSAWLDAIPFDLVGVFCESDAGLDFSERLSKEISVLPRGSRLLHNGHLPARRDKYKLNVRLSSSGIPTAGQYLCSSPSEVPFAFRDLGPPVIVKPPIGCASESVFLCKTLEAAVEAAEYVLGQNEWGKYETPNPSVLLQEFIPGPEFAIDSVSISGVHKIVAVWSYVKTDSGYGPFAYLRTSLVCPSDDATLYSKICSYVSSCLDALHFKNGLTHTEIRIGCDGEPIAVEVNCRQHNANVLTLTRACTGYDAVEVMAEGYFEGVEGRFSQIPPYPDPLLRRGMLMHLQCNVFGVVTSISGLDVISDLPTVVEMDFYMDKFGVGCEVEATKDIRGDCGWVIMMGEKEDLERDFKRASEIMEDMFEVED</sequence>
<keyword evidence="1" id="KW-0436">Ligase</keyword>
<evidence type="ECO:0000256" key="4">
    <source>
        <dbReference type="PROSITE-ProRule" id="PRU00409"/>
    </source>
</evidence>
<dbReference type="GO" id="GO:0016874">
    <property type="term" value="F:ligase activity"/>
    <property type="evidence" value="ECO:0007669"/>
    <property type="project" value="UniProtKB-KW"/>
</dbReference>
<evidence type="ECO:0000256" key="1">
    <source>
        <dbReference type="ARBA" id="ARBA00022598"/>
    </source>
</evidence>
<dbReference type="InterPro" id="IPR011761">
    <property type="entry name" value="ATP-grasp"/>
</dbReference>
<dbReference type="SUPFAM" id="SSF56059">
    <property type="entry name" value="Glutathione synthetase ATP-binding domain-like"/>
    <property type="match status" value="1"/>
</dbReference>
<keyword evidence="3 4" id="KW-0067">ATP-binding</keyword>
<comment type="caution">
    <text evidence="7">The sequence shown here is derived from an EMBL/GenBank/DDBJ whole genome shotgun (WGS) entry which is preliminary data.</text>
</comment>
<keyword evidence="8" id="KW-1185">Reference proteome</keyword>
<keyword evidence="5" id="KW-0812">Transmembrane</keyword>
<dbReference type="Gene3D" id="3.30.470.20">
    <property type="entry name" value="ATP-grasp fold, B domain"/>
    <property type="match status" value="1"/>
</dbReference>
<evidence type="ECO:0000256" key="5">
    <source>
        <dbReference type="SAM" id="Phobius"/>
    </source>
</evidence>
<dbReference type="PANTHER" id="PTHR43585:SF2">
    <property type="entry name" value="ATP-GRASP ENZYME FSQD"/>
    <property type="match status" value="1"/>
</dbReference>
<evidence type="ECO:0000313" key="7">
    <source>
        <dbReference type="EMBL" id="GMI48697.1"/>
    </source>
</evidence>
<gene>
    <name evidence="7" type="ORF">TrCOL_g11512</name>
</gene>
<dbReference type="PANTHER" id="PTHR43585">
    <property type="entry name" value="FUMIPYRROLE BIOSYNTHESIS PROTEIN C"/>
    <property type="match status" value="1"/>
</dbReference>
<evidence type="ECO:0000313" key="8">
    <source>
        <dbReference type="Proteomes" id="UP001165065"/>
    </source>
</evidence>
<dbReference type="GO" id="GO:0005524">
    <property type="term" value="F:ATP binding"/>
    <property type="evidence" value="ECO:0007669"/>
    <property type="project" value="UniProtKB-UniRule"/>
</dbReference>